<keyword evidence="3" id="KW-1185">Reference proteome</keyword>
<evidence type="ECO:0000259" key="1">
    <source>
        <dbReference type="SMART" id="SM01007"/>
    </source>
</evidence>
<name>A0A1H4C444_9RHOB</name>
<dbReference type="AlphaFoldDB" id="A0A1H4C444"/>
<dbReference type="RefSeq" id="WP_217632168.1">
    <property type="nucleotide sequence ID" value="NZ_FNQM01000006.1"/>
</dbReference>
<feature type="domain" description="Class II aldolase/adducin N-terminal" evidence="1">
    <location>
        <begin position="18"/>
        <end position="207"/>
    </location>
</feature>
<evidence type="ECO:0000313" key="2">
    <source>
        <dbReference type="EMBL" id="SEA55120.1"/>
    </source>
</evidence>
<gene>
    <name evidence="2" type="ORF">SAMN05444370_106191</name>
</gene>
<dbReference type="EMBL" id="FNQM01000006">
    <property type="protein sequence ID" value="SEA55120.1"/>
    <property type="molecule type" value="Genomic_DNA"/>
</dbReference>
<dbReference type="STRING" id="89524.SAMN05444370_106191"/>
<protein>
    <submittedName>
        <fullName evidence="2">Rhamnose utilisation protein RhaD, predicted bifunctional aldolase and dehydrogenase</fullName>
    </submittedName>
</protein>
<dbReference type="Pfam" id="PF00596">
    <property type="entry name" value="Aldolase_II"/>
    <property type="match status" value="1"/>
</dbReference>
<dbReference type="InterPro" id="IPR001303">
    <property type="entry name" value="Aldolase_II/adducin_N"/>
</dbReference>
<proteinExistence type="predicted"/>
<dbReference type="Gene3D" id="3.40.225.10">
    <property type="entry name" value="Class II aldolase/adducin N-terminal domain"/>
    <property type="match status" value="1"/>
</dbReference>
<organism evidence="2 3">
    <name type="scientific">Rubrimonas cliftonensis</name>
    <dbReference type="NCBI Taxonomy" id="89524"/>
    <lineage>
        <taxon>Bacteria</taxon>
        <taxon>Pseudomonadati</taxon>
        <taxon>Pseudomonadota</taxon>
        <taxon>Alphaproteobacteria</taxon>
        <taxon>Rhodobacterales</taxon>
        <taxon>Paracoccaceae</taxon>
        <taxon>Rubrimonas</taxon>
    </lineage>
</organism>
<dbReference type="InterPro" id="IPR036409">
    <property type="entry name" value="Aldolase_II/adducin_N_sf"/>
</dbReference>
<dbReference type="SMART" id="SM01007">
    <property type="entry name" value="Aldolase_II"/>
    <property type="match status" value="1"/>
</dbReference>
<evidence type="ECO:0000313" key="3">
    <source>
        <dbReference type="Proteomes" id="UP000198703"/>
    </source>
</evidence>
<dbReference type="Proteomes" id="UP000198703">
    <property type="component" value="Unassembled WGS sequence"/>
</dbReference>
<dbReference type="SUPFAM" id="SSF53639">
    <property type="entry name" value="AraD/HMP-PK domain-like"/>
    <property type="match status" value="1"/>
</dbReference>
<reference evidence="2 3" key="1">
    <citation type="submission" date="2016-10" db="EMBL/GenBank/DDBJ databases">
        <authorList>
            <person name="de Groot N.N."/>
        </authorList>
    </citation>
    <scope>NUCLEOTIDE SEQUENCE [LARGE SCALE GENOMIC DNA]</scope>
    <source>
        <strain evidence="2 3">DSM 15345</strain>
    </source>
</reference>
<sequence length="353" mass="35942">MSAAERFAALRADPAFARLRAVSARLGADPLQVQGAGGNTSFKRGDAMLIKASGLWLAEAEARDVFVPVDLAGLRAAVARDDPGAEAALAQVPPEANPGGLRPSIETTVHAVCPAPVVLHTHCVATIAAAMRADGEAVAMAALDGLGAMWVPYVKPGLRLAREIAGRLRPDTRLIVLGNHGIVACADDAGEGESLLAEAAARLAAPLAFGGAAPAPGLAEALRDVDYRPLDAPATQALARDATRLARAAAGSFWPDHVIFLGRGLACAAPGETAAQAAARLGRPALLFLPGLGAAMREDASAGAQALAACVGDVFARVADGAPLRPFTATEEDALLNWDAEKYRQSLDAGGAA</sequence>
<accession>A0A1H4C444</accession>